<feature type="binding site" evidence="2">
    <location>
        <position position="152"/>
    </location>
    <ligand>
        <name>substrate</name>
    </ligand>
</feature>
<feature type="transmembrane region" description="Helical" evidence="3">
    <location>
        <begin position="34"/>
        <end position="53"/>
    </location>
</feature>
<comment type="caution">
    <text evidence="5">The sequence shown here is derived from an EMBL/GenBank/DDBJ whole genome shotgun (WGS) entry which is preliminary data.</text>
</comment>
<feature type="active site" description="Nucleophile" evidence="1">
    <location>
        <position position="237"/>
    </location>
</feature>
<dbReference type="Proteomes" id="UP000322454">
    <property type="component" value="Unassembled WGS sequence"/>
</dbReference>
<dbReference type="PANTHER" id="PTHR40111">
    <property type="entry name" value="CEPHALOSPORIN-C DEACETYLASE"/>
    <property type="match status" value="1"/>
</dbReference>
<evidence type="ECO:0000313" key="6">
    <source>
        <dbReference type="Proteomes" id="UP000322454"/>
    </source>
</evidence>
<evidence type="ECO:0000256" key="2">
    <source>
        <dbReference type="PIRSR" id="PIRSR639069-2"/>
    </source>
</evidence>
<feature type="domain" description="Acetyl xylan esterase" evidence="4">
    <location>
        <begin position="80"/>
        <end position="365"/>
    </location>
</feature>
<accession>A0A520XDV1</accession>
<evidence type="ECO:0000256" key="3">
    <source>
        <dbReference type="SAM" id="Phobius"/>
    </source>
</evidence>
<reference evidence="5 6" key="1">
    <citation type="submission" date="2019-01" db="EMBL/GenBank/DDBJ databases">
        <title>Insights into ecological role of a new deltaproteobacterial order Candidatus Sinidesulfobacterales (Sva0485) by metagenomics and metatranscriptomics.</title>
        <authorList>
            <person name="Tan S."/>
            <person name="Liu J."/>
            <person name="Fang Y."/>
            <person name="Hedlund B."/>
            <person name="Lian Z.-H."/>
            <person name="Huang L.-Y."/>
            <person name="Li J.-T."/>
            <person name="Huang L.-N."/>
            <person name="Li W.-J."/>
            <person name="Jiang H.-C."/>
            <person name="Dong H.-L."/>
            <person name="Shu W.-S."/>
        </authorList>
    </citation>
    <scope>NUCLEOTIDE SEQUENCE [LARGE SCALE GENOMIC DNA]</scope>
    <source>
        <strain evidence="5">AP4</strain>
    </source>
</reference>
<feature type="active site" description="Charge relay system" evidence="1">
    <location>
        <position position="352"/>
    </location>
</feature>
<keyword evidence="3" id="KW-0472">Membrane</keyword>
<dbReference type="GO" id="GO:0052689">
    <property type="term" value="F:carboxylic ester hydrolase activity"/>
    <property type="evidence" value="ECO:0007669"/>
    <property type="project" value="TreeGrafter"/>
</dbReference>
<dbReference type="SUPFAM" id="SSF53474">
    <property type="entry name" value="alpha/beta-Hydrolases"/>
    <property type="match status" value="1"/>
</dbReference>
<gene>
    <name evidence="5" type="ORF">EVJ48_04985</name>
</gene>
<proteinExistence type="predicted"/>
<keyword evidence="5" id="KW-0378">Hydrolase</keyword>
<protein>
    <submittedName>
        <fullName evidence="5">Alpha/beta fold hydrolase</fullName>
    </submittedName>
</protein>
<organism evidence="5 6">
    <name type="scientific">Candidatus Acidulodesulfobacterium acidiphilum</name>
    <dbReference type="NCBI Taxonomy" id="2597224"/>
    <lineage>
        <taxon>Bacteria</taxon>
        <taxon>Deltaproteobacteria</taxon>
        <taxon>Candidatus Acidulodesulfobacterales</taxon>
        <taxon>Candidatus Acidulodesulfobacterium</taxon>
    </lineage>
</organism>
<keyword evidence="3" id="KW-1133">Transmembrane helix</keyword>
<dbReference type="InterPro" id="IPR008391">
    <property type="entry name" value="AXE1_dom"/>
</dbReference>
<dbReference type="Pfam" id="PF05448">
    <property type="entry name" value="AXE1"/>
    <property type="match status" value="1"/>
</dbReference>
<evidence type="ECO:0000313" key="5">
    <source>
        <dbReference type="EMBL" id="RZV39285.1"/>
    </source>
</evidence>
<name>A0A520XDV1_9DELT</name>
<dbReference type="GO" id="GO:0005976">
    <property type="term" value="P:polysaccharide metabolic process"/>
    <property type="evidence" value="ECO:0007669"/>
    <property type="project" value="TreeGrafter"/>
</dbReference>
<sequence length="392" mass="44438">MPFYMILYINLNNIYIQIQKLEKFIMKTNNKNKTVLIILLIVAVVLAAGTLLYKNFNAKPNASTSASKSKISKIKLTRYQKFKKFWHKMYAHLRTEKVIYSLRPLYNDKINKIETYSLTLTSYDGLQLKGYFAIPYGVKGKKYPGVLLLHGYGSYGTPGWAHFFARRGYAALSIDLRGHGRSATVYHPGFPGLMTNGILHVKSFSMVKIVMDSLASLRFLEHYKDINNKYIFVTGGSMGGGLSLIDAAIDKHVTAAAGDVPFLSDIPVQMPLAKMGPYMEVKAFLKKHPDDKSKVMRSLYYVDTKHFAKWIKVPVMIGIGLKDEDCPPKGTLVVYKMIKSKKKLFVAKNSGHVVLPGWNMEVFKFFAPYLPKYDKNAVKKNIKSNKNGRKFL</sequence>
<dbReference type="InterPro" id="IPR039069">
    <property type="entry name" value="CE7"/>
</dbReference>
<evidence type="ECO:0000259" key="4">
    <source>
        <dbReference type="Pfam" id="PF05448"/>
    </source>
</evidence>
<dbReference type="InterPro" id="IPR029058">
    <property type="entry name" value="AB_hydrolase_fold"/>
</dbReference>
<keyword evidence="3" id="KW-0812">Transmembrane</keyword>
<dbReference type="PANTHER" id="PTHR40111:SF1">
    <property type="entry name" value="CEPHALOSPORIN-C DEACETYLASE"/>
    <property type="match status" value="1"/>
</dbReference>
<dbReference type="Gene3D" id="3.40.50.1820">
    <property type="entry name" value="alpha/beta hydrolase"/>
    <property type="match status" value="1"/>
</dbReference>
<dbReference type="AlphaFoldDB" id="A0A520XDV1"/>
<dbReference type="EMBL" id="SHMQ01000011">
    <property type="protein sequence ID" value="RZV39285.1"/>
    <property type="molecule type" value="Genomic_DNA"/>
</dbReference>
<feature type="active site" description="Charge relay system" evidence="1">
    <location>
        <position position="323"/>
    </location>
</feature>
<evidence type="ECO:0000256" key="1">
    <source>
        <dbReference type="PIRSR" id="PIRSR639069-1"/>
    </source>
</evidence>